<dbReference type="GO" id="GO:0046872">
    <property type="term" value="F:metal ion binding"/>
    <property type="evidence" value="ECO:0007669"/>
    <property type="project" value="UniProtKB-KW"/>
</dbReference>
<feature type="binding site" description="axial binding residue" evidence="12 13">
    <location>
        <position position="125"/>
    </location>
    <ligand>
        <name>heme</name>
        <dbReference type="ChEBI" id="CHEBI:30413"/>
    </ligand>
    <ligandPart>
        <name>Fe</name>
        <dbReference type="ChEBI" id="CHEBI:18248"/>
    </ligandPart>
</feature>
<feature type="binding site" description="covalent" evidence="12 13">
    <location>
        <position position="121"/>
    </location>
    <ligand>
        <name>heme</name>
        <dbReference type="ChEBI" id="CHEBI:30413"/>
    </ligand>
</feature>
<keyword evidence="4 12" id="KW-0812">Transmembrane</keyword>
<dbReference type="HAMAP" id="MF_01959">
    <property type="entry name" value="CcmE"/>
    <property type="match status" value="1"/>
</dbReference>
<organism evidence="14">
    <name type="scientific">uncultured Alphaproteobacteria bacterium</name>
    <dbReference type="NCBI Taxonomy" id="91750"/>
    <lineage>
        <taxon>Bacteria</taxon>
        <taxon>Pseudomonadati</taxon>
        <taxon>Pseudomonadota</taxon>
        <taxon>Alphaproteobacteria</taxon>
        <taxon>environmental samples</taxon>
    </lineage>
</organism>
<dbReference type="AlphaFoldDB" id="A0A212KHF6"/>
<dbReference type="PANTHER" id="PTHR34128:SF2">
    <property type="entry name" value="CYTOCHROME C-TYPE BIOGENESIS PROTEIN CCME HOMOLOG, MITOCHONDRIAL"/>
    <property type="match status" value="1"/>
</dbReference>
<protein>
    <recommendedName>
        <fullName evidence="12">Cytochrome c-type biogenesis protein CcmE</fullName>
    </recommendedName>
    <alternativeName>
        <fullName evidence="12">Cytochrome c maturation protein E</fullName>
    </alternativeName>
    <alternativeName>
        <fullName evidence="12">Heme chaperone CcmE</fullName>
    </alternativeName>
</protein>
<reference evidence="14" key="1">
    <citation type="submission" date="2016-04" db="EMBL/GenBank/DDBJ databases">
        <authorList>
            <person name="Evans L.H."/>
            <person name="Alamgir A."/>
            <person name="Owens N."/>
            <person name="Weber N.D."/>
            <person name="Virtaneva K."/>
            <person name="Barbian K."/>
            <person name="Babar A."/>
            <person name="Rosenke K."/>
        </authorList>
    </citation>
    <scope>NUCLEOTIDE SEQUENCE</scope>
    <source>
        <strain evidence="14">86</strain>
    </source>
</reference>
<evidence type="ECO:0000256" key="12">
    <source>
        <dbReference type="HAMAP-Rule" id="MF_01959"/>
    </source>
</evidence>
<evidence type="ECO:0000256" key="13">
    <source>
        <dbReference type="PIRSR" id="PIRSR604329-50"/>
    </source>
</evidence>
<dbReference type="InterPro" id="IPR012340">
    <property type="entry name" value="NA-bd_OB-fold"/>
</dbReference>
<comment type="function">
    <text evidence="11 12">Heme chaperone required for the biogenesis of c-type cytochromes. Transiently binds heme delivered by CcmC and transfers the heme to apo-cytochromes in a process facilitated by CcmF and CcmH.</text>
</comment>
<evidence type="ECO:0000256" key="3">
    <source>
        <dbReference type="ARBA" id="ARBA00022617"/>
    </source>
</evidence>
<keyword evidence="9 12" id="KW-0408">Iron</keyword>
<evidence type="ECO:0000313" key="14">
    <source>
        <dbReference type="EMBL" id="SBW11069.1"/>
    </source>
</evidence>
<evidence type="ECO:0000256" key="4">
    <source>
        <dbReference type="ARBA" id="ARBA00022692"/>
    </source>
</evidence>
<gene>
    <name evidence="12 14" type="primary">ccmE</name>
    <name evidence="12" type="synonym">cycJ</name>
    <name evidence="14" type="ORF">KL86APRO_20065</name>
</gene>
<feature type="topological domain" description="Extracellular" evidence="12">
    <location>
        <begin position="29"/>
        <end position="144"/>
    </location>
</feature>
<keyword evidence="2 12" id="KW-1003">Cell membrane</keyword>
<dbReference type="SUPFAM" id="SSF82093">
    <property type="entry name" value="Heme chaperone CcmE"/>
    <property type="match status" value="1"/>
</dbReference>
<keyword evidence="8 12" id="KW-1133">Transmembrane helix</keyword>
<keyword evidence="5 12" id="KW-0479">Metal-binding</keyword>
<dbReference type="Gene3D" id="2.40.50.140">
    <property type="entry name" value="Nucleic acid-binding proteins"/>
    <property type="match status" value="1"/>
</dbReference>
<comment type="subcellular location">
    <subcellularLocation>
        <location evidence="1">Cell inner membrane</location>
    </subcellularLocation>
    <subcellularLocation>
        <location evidence="12">Cell membrane</location>
        <topology evidence="12">Single-pass type II membrane protein</topology>
    </subcellularLocation>
</comment>
<evidence type="ECO:0000256" key="1">
    <source>
        <dbReference type="ARBA" id="ARBA00004533"/>
    </source>
</evidence>
<evidence type="ECO:0000256" key="9">
    <source>
        <dbReference type="ARBA" id="ARBA00023004"/>
    </source>
</evidence>
<dbReference type="NCBIfam" id="NF009727">
    <property type="entry name" value="PRK13254.1-1"/>
    <property type="match status" value="1"/>
</dbReference>
<comment type="similarity">
    <text evidence="12">Belongs to the CcmE/CycJ family.</text>
</comment>
<dbReference type="NCBIfam" id="NF009729">
    <property type="entry name" value="PRK13254.1-3"/>
    <property type="match status" value="1"/>
</dbReference>
<dbReference type="GO" id="GO:0017004">
    <property type="term" value="P:cytochrome complex assembly"/>
    <property type="evidence" value="ECO:0007669"/>
    <property type="project" value="UniProtKB-KW"/>
</dbReference>
<evidence type="ECO:0000256" key="7">
    <source>
        <dbReference type="ARBA" id="ARBA00022968"/>
    </source>
</evidence>
<dbReference type="GO" id="GO:0017003">
    <property type="term" value="P:protein-heme linkage"/>
    <property type="evidence" value="ECO:0007669"/>
    <property type="project" value="UniProtKB-UniRule"/>
</dbReference>
<keyword evidence="6 12" id="KW-0201">Cytochrome c-type biogenesis</keyword>
<keyword evidence="10 12" id="KW-0472">Membrane</keyword>
<dbReference type="GO" id="GO:0020037">
    <property type="term" value="F:heme binding"/>
    <property type="evidence" value="ECO:0007669"/>
    <property type="project" value="InterPro"/>
</dbReference>
<evidence type="ECO:0000256" key="10">
    <source>
        <dbReference type="ARBA" id="ARBA00023136"/>
    </source>
</evidence>
<sequence>MTRRRQRLVLLGVGAAAVAVAAALVLSALGDSLTFFYGPSQILARADAATHRVRLGGLVEPGSVRRDGAVVRFVVTDGAASLPVRYAGVLPDLFREGQGVVAEGRMTPDGGFVAETVLAKHDEKYMPPDVAKVLRENGEWRPAQ</sequence>
<keyword evidence="3 12" id="KW-0349">Heme</keyword>
<evidence type="ECO:0000256" key="6">
    <source>
        <dbReference type="ARBA" id="ARBA00022748"/>
    </source>
</evidence>
<dbReference type="EMBL" id="FLUO01000002">
    <property type="protein sequence ID" value="SBW11069.1"/>
    <property type="molecule type" value="Genomic_DNA"/>
</dbReference>
<dbReference type="FunFam" id="2.40.50.140:FF:000104">
    <property type="entry name" value="Cytochrome c-type biogenesis protein CcmE"/>
    <property type="match status" value="1"/>
</dbReference>
<proteinExistence type="inferred from homology"/>
<dbReference type="PANTHER" id="PTHR34128">
    <property type="entry name" value="CYTOCHROME C-TYPE BIOGENESIS PROTEIN CCME HOMOLOG, MITOCHONDRIAL"/>
    <property type="match status" value="1"/>
</dbReference>
<feature type="topological domain" description="Cytoplasmic" evidence="12">
    <location>
        <begin position="1"/>
        <end position="7"/>
    </location>
</feature>
<name>A0A212KHF6_9PROT</name>
<evidence type="ECO:0000256" key="2">
    <source>
        <dbReference type="ARBA" id="ARBA00022475"/>
    </source>
</evidence>
<dbReference type="InterPro" id="IPR004329">
    <property type="entry name" value="CcmE"/>
</dbReference>
<evidence type="ECO:0000256" key="11">
    <source>
        <dbReference type="ARBA" id="ARBA00056663"/>
    </source>
</evidence>
<evidence type="ECO:0000256" key="8">
    <source>
        <dbReference type="ARBA" id="ARBA00022989"/>
    </source>
</evidence>
<accession>A0A212KHF6</accession>
<dbReference type="GO" id="GO:0005886">
    <property type="term" value="C:plasma membrane"/>
    <property type="evidence" value="ECO:0007669"/>
    <property type="project" value="UniProtKB-SubCell"/>
</dbReference>
<dbReference type="NCBIfam" id="NF009731">
    <property type="entry name" value="PRK13254.1-5"/>
    <property type="match status" value="1"/>
</dbReference>
<dbReference type="Pfam" id="PF03100">
    <property type="entry name" value="CcmE"/>
    <property type="match status" value="1"/>
</dbReference>
<dbReference type="InterPro" id="IPR036127">
    <property type="entry name" value="CcmE-like_sf"/>
</dbReference>
<evidence type="ECO:0000256" key="5">
    <source>
        <dbReference type="ARBA" id="ARBA00022723"/>
    </source>
</evidence>
<keyword evidence="7 12" id="KW-0735">Signal-anchor</keyword>